<evidence type="ECO:0000256" key="4">
    <source>
        <dbReference type="ARBA" id="ARBA00022827"/>
    </source>
</evidence>
<evidence type="ECO:0000313" key="7">
    <source>
        <dbReference type="EMBL" id="KDR83461.1"/>
    </source>
</evidence>
<keyword evidence="8" id="KW-1185">Reference proteome</keyword>
<feature type="domain" description="FAD-binding PCMH-type" evidence="6">
    <location>
        <begin position="35"/>
        <end position="224"/>
    </location>
</feature>
<reference evidence="8" key="1">
    <citation type="journal article" date="2014" name="Proc. Natl. Acad. Sci. U.S.A.">
        <title>Extensive sampling of basidiomycete genomes demonstrates inadequacy of the white-rot/brown-rot paradigm for wood decay fungi.</title>
        <authorList>
            <person name="Riley R."/>
            <person name="Salamov A.A."/>
            <person name="Brown D.W."/>
            <person name="Nagy L.G."/>
            <person name="Floudas D."/>
            <person name="Held B.W."/>
            <person name="Levasseur A."/>
            <person name="Lombard V."/>
            <person name="Morin E."/>
            <person name="Otillar R."/>
            <person name="Lindquist E.A."/>
            <person name="Sun H."/>
            <person name="LaButti K.M."/>
            <person name="Schmutz J."/>
            <person name="Jabbour D."/>
            <person name="Luo H."/>
            <person name="Baker S.E."/>
            <person name="Pisabarro A.G."/>
            <person name="Walton J.D."/>
            <person name="Blanchette R.A."/>
            <person name="Henrissat B."/>
            <person name="Martin F."/>
            <person name="Cullen D."/>
            <person name="Hibbett D.S."/>
            <person name="Grigoriev I.V."/>
        </authorList>
    </citation>
    <scope>NUCLEOTIDE SEQUENCE [LARGE SCALE GENOMIC DNA]</scope>
    <source>
        <strain evidence="8">CBS 339.88</strain>
    </source>
</reference>
<dbReference type="InterPro" id="IPR006094">
    <property type="entry name" value="Oxid_FAD_bind_N"/>
</dbReference>
<dbReference type="SUPFAM" id="SSF55103">
    <property type="entry name" value="FAD-linked oxidases, C-terminal domain"/>
    <property type="match status" value="1"/>
</dbReference>
<evidence type="ECO:0000256" key="3">
    <source>
        <dbReference type="ARBA" id="ARBA00022630"/>
    </source>
</evidence>
<proteinExistence type="inferred from homology"/>
<evidence type="ECO:0000256" key="1">
    <source>
        <dbReference type="ARBA" id="ARBA00001974"/>
    </source>
</evidence>
<dbReference type="InterPro" id="IPR050416">
    <property type="entry name" value="FAD-linked_Oxidoreductase"/>
</dbReference>
<evidence type="ECO:0000259" key="6">
    <source>
        <dbReference type="PROSITE" id="PS51387"/>
    </source>
</evidence>
<evidence type="ECO:0000256" key="2">
    <source>
        <dbReference type="ARBA" id="ARBA00005466"/>
    </source>
</evidence>
<dbReference type="GO" id="GO:0016491">
    <property type="term" value="F:oxidoreductase activity"/>
    <property type="evidence" value="ECO:0007669"/>
    <property type="project" value="UniProtKB-KW"/>
</dbReference>
<dbReference type="Gene3D" id="3.40.462.20">
    <property type="match status" value="1"/>
</dbReference>
<dbReference type="EMBL" id="KL142368">
    <property type="protein sequence ID" value="KDR83461.1"/>
    <property type="molecule type" value="Genomic_DNA"/>
</dbReference>
<evidence type="ECO:0000313" key="8">
    <source>
        <dbReference type="Proteomes" id="UP000027222"/>
    </source>
</evidence>
<gene>
    <name evidence="7" type="ORF">GALMADRAFT_235620</name>
</gene>
<accession>A0A067TK20</accession>
<dbReference type="OrthoDB" id="415825at2759"/>
<comment type="similarity">
    <text evidence="2">Belongs to the oxygen-dependent FAD-linked oxidoreductase family.</text>
</comment>
<dbReference type="AlphaFoldDB" id="A0A067TK20"/>
<dbReference type="InterPro" id="IPR016164">
    <property type="entry name" value="FAD-linked_Oxase-like_C"/>
</dbReference>
<keyword evidence="5" id="KW-0560">Oxidoreductase</keyword>
<keyword evidence="3" id="KW-0285">Flavoprotein</keyword>
<keyword evidence="4" id="KW-0274">FAD</keyword>
<dbReference type="SUPFAM" id="SSF56176">
    <property type="entry name" value="FAD-binding/transporter-associated domain-like"/>
    <property type="match status" value="1"/>
</dbReference>
<dbReference type="InterPro" id="IPR016167">
    <property type="entry name" value="FAD-bd_PCMH_sub1"/>
</dbReference>
<dbReference type="InterPro" id="IPR016166">
    <property type="entry name" value="FAD-bd_PCMH"/>
</dbReference>
<dbReference type="Proteomes" id="UP000027222">
    <property type="component" value="Unassembled WGS sequence"/>
</dbReference>
<dbReference type="InterPro" id="IPR016169">
    <property type="entry name" value="FAD-bd_PCMH_sub2"/>
</dbReference>
<protein>
    <recommendedName>
        <fullName evidence="6">FAD-binding PCMH-type domain-containing protein</fullName>
    </recommendedName>
</protein>
<dbReference type="PANTHER" id="PTHR42973:SF39">
    <property type="entry name" value="FAD-BINDING PCMH-TYPE DOMAIN-CONTAINING PROTEIN"/>
    <property type="match status" value="1"/>
</dbReference>
<dbReference type="Pfam" id="PF01565">
    <property type="entry name" value="FAD_binding_4"/>
    <property type="match status" value="2"/>
</dbReference>
<dbReference type="InterPro" id="IPR012951">
    <property type="entry name" value="BBE"/>
</dbReference>
<evidence type="ECO:0000256" key="5">
    <source>
        <dbReference type="ARBA" id="ARBA00023002"/>
    </source>
</evidence>
<dbReference type="Gene3D" id="3.30.465.10">
    <property type="match status" value="1"/>
</dbReference>
<dbReference type="PANTHER" id="PTHR42973">
    <property type="entry name" value="BINDING OXIDOREDUCTASE, PUTATIVE (AFU_ORTHOLOGUE AFUA_1G17690)-RELATED"/>
    <property type="match status" value="1"/>
</dbReference>
<dbReference type="STRING" id="685588.A0A067TK20"/>
<dbReference type="GO" id="GO:0071949">
    <property type="term" value="F:FAD binding"/>
    <property type="evidence" value="ECO:0007669"/>
    <property type="project" value="InterPro"/>
</dbReference>
<name>A0A067TK20_GALM3</name>
<dbReference type="Pfam" id="PF08031">
    <property type="entry name" value="BBE"/>
    <property type="match status" value="1"/>
</dbReference>
<dbReference type="HOGENOM" id="CLU_018354_10_0_1"/>
<dbReference type="InterPro" id="IPR036318">
    <property type="entry name" value="FAD-bd_PCMH-like_sf"/>
</dbReference>
<dbReference type="Gene3D" id="3.30.43.10">
    <property type="entry name" value="Uridine Diphospho-n-acetylenolpyruvylglucosamine Reductase, domain 2"/>
    <property type="match status" value="1"/>
</dbReference>
<dbReference type="PROSITE" id="PS51387">
    <property type="entry name" value="FAD_PCMH"/>
    <property type="match status" value="1"/>
</dbReference>
<comment type="cofactor">
    <cofactor evidence="1">
        <name>FAD</name>
        <dbReference type="ChEBI" id="CHEBI:57692"/>
    </cofactor>
</comment>
<organism evidence="7 8">
    <name type="scientific">Galerina marginata (strain CBS 339.88)</name>
    <dbReference type="NCBI Taxonomy" id="685588"/>
    <lineage>
        <taxon>Eukaryota</taxon>
        <taxon>Fungi</taxon>
        <taxon>Dikarya</taxon>
        <taxon>Basidiomycota</taxon>
        <taxon>Agaricomycotina</taxon>
        <taxon>Agaricomycetes</taxon>
        <taxon>Agaricomycetidae</taxon>
        <taxon>Agaricales</taxon>
        <taxon>Agaricineae</taxon>
        <taxon>Strophariaceae</taxon>
        <taxon>Galerina</taxon>
    </lineage>
</organism>
<sequence>MADLDSTQLAEGVKGDVVVLGDPGYVEAIARWAANAERKAKVVVFVKDNQDVVVSLNFAKANNLPIAVRGGGHSAGGSSSVEDGLVIDLSRYVNGVTVDPVKKIAYVGGGALWEAVDKTAIKHGLATVAGTVNHVSATSFPDQALIVSDNQTGVGGLVLGGGYGWLSAAYGLAIDNLVQATVVTADGSILTASDEKNPDLFFAIRGGGGNFGVVTEFVFRLYPQRTSIYSGMLIFPPPAVEKVVEVSNAWWKDAGENENDSMLQVSSVGPDGHPVHVVIPFFNGTESEGRERFQAFFDIGPVADMTKEIPFEELNGLQNPMAAHGRGVYQKGAGLKSPNYASVAKAHTRLTELIKTGNFNGAIIYEYFPRKKILSVPKDATAFRRDDASSVLVNLNWDHKAQDRSEEARKYASELVSIIAEGGSDVSVSESLGYSNYDPDATTDKAKLVFGENYPRLQSIKKRYDPHNIFNKWFSIIPA</sequence>